<protein>
    <submittedName>
        <fullName evidence="2">Uncharacterized protein</fullName>
    </submittedName>
</protein>
<dbReference type="Proteomes" id="UP000076407">
    <property type="component" value="Unassembled WGS sequence"/>
</dbReference>
<evidence type="ECO:0000313" key="2">
    <source>
        <dbReference type="EnsemblMetazoa" id="AQUA014078-PA"/>
    </source>
</evidence>
<dbReference type="EnsemblMetazoa" id="AQUA014078-RA">
    <property type="protein sequence ID" value="AQUA014078-PA"/>
    <property type="gene ID" value="AQUA014078"/>
</dbReference>
<accession>A0A182XQD4</accession>
<dbReference type="AlphaFoldDB" id="A0A182XQD4"/>
<name>A0A182XQD4_ANOQN</name>
<feature type="chain" id="PRO_5008143381" evidence="1">
    <location>
        <begin position="19"/>
        <end position="39"/>
    </location>
</feature>
<organism evidence="2 3">
    <name type="scientific">Anopheles quadriannulatus</name>
    <name type="common">Mosquito</name>
    <dbReference type="NCBI Taxonomy" id="34691"/>
    <lineage>
        <taxon>Eukaryota</taxon>
        <taxon>Metazoa</taxon>
        <taxon>Ecdysozoa</taxon>
        <taxon>Arthropoda</taxon>
        <taxon>Hexapoda</taxon>
        <taxon>Insecta</taxon>
        <taxon>Pterygota</taxon>
        <taxon>Neoptera</taxon>
        <taxon>Endopterygota</taxon>
        <taxon>Diptera</taxon>
        <taxon>Nematocera</taxon>
        <taxon>Culicoidea</taxon>
        <taxon>Culicidae</taxon>
        <taxon>Anophelinae</taxon>
        <taxon>Anopheles</taxon>
    </lineage>
</organism>
<keyword evidence="1" id="KW-0732">Signal</keyword>
<evidence type="ECO:0000313" key="3">
    <source>
        <dbReference type="Proteomes" id="UP000076407"/>
    </source>
</evidence>
<keyword evidence="3" id="KW-1185">Reference proteome</keyword>
<evidence type="ECO:0000256" key="1">
    <source>
        <dbReference type="SAM" id="SignalP"/>
    </source>
</evidence>
<proteinExistence type="predicted"/>
<reference evidence="2" key="1">
    <citation type="submission" date="2020-05" db="UniProtKB">
        <authorList>
            <consortium name="EnsemblMetazoa"/>
        </authorList>
    </citation>
    <scope>IDENTIFICATION</scope>
    <source>
        <strain evidence="2">SANGQUA</strain>
    </source>
</reference>
<feature type="signal peptide" evidence="1">
    <location>
        <begin position="1"/>
        <end position="18"/>
    </location>
</feature>
<sequence>MKLLAVVLLVLGVTLCWGKPAPQEAMPVEMVAAAAAADA</sequence>